<dbReference type="RefSeq" id="WP_074889220.1">
    <property type="nucleotide sequence ID" value="NZ_FOXO01000019.1"/>
</dbReference>
<organism evidence="1 2">
    <name type="scientific">Butyrivibrio proteoclasticus</name>
    <dbReference type="NCBI Taxonomy" id="43305"/>
    <lineage>
        <taxon>Bacteria</taxon>
        <taxon>Bacillati</taxon>
        <taxon>Bacillota</taxon>
        <taxon>Clostridia</taxon>
        <taxon>Lachnospirales</taxon>
        <taxon>Lachnospiraceae</taxon>
        <taxon>Butyrivibrio</taxon>
    </lineage>
</organism>
<name>A0A1I5VU30_9FIRM</name>
<evidence type="ECO:0000313" key="1">
    <source>
        <dbReference type="EMBL" id="SFQ10961.1"/>
    </source>
</evidence>
<dbReference type="Proteomes" id="UP000182624">
    <property type="component" value="Unassembled WGS sequence"/>
</dbReference>
<dbReference type="AlphaFoldDB" id="A0A1I5VU30"/>
<dbReference type="OrthoDB" id="9798384at2"/>
<sequence length="175" mass="20170">MAISSRSFPEYQKGNGDVEVKVRMLNINYGHNKRLIQECSPLKEYSWLIDRIRKYNSELGIEKATIRAIREMPSSFEIKNFLVSHMSEVADMMLAEDQEINALELVGNAREKRGIEKGIEKGIEQGIKQGIEAFIEDKLEDGISTDIIKRKLCKRFEISEEKADEYINKVVNKTK</sequence>
<keyword evidence="2" id="KW-1185">Reference proteome</keyword>
<dbReference type="EMBL" id="FOXO01000019">
    <property type="protein sequence ID" value="SFQ10961.1"/>
    <property type="molecule type" value="Genomic_DNA"/>
</dbReference>
<reference evidence="2" key="1">
    <citation type="submission" date="2016-10" db="EMBL/GenBank/DDBJ databases">
        <authorList>
            <person name="Varghese N."/>
            <person name="Submissions S."/>
        </authorList>
    </citation>
    <scope>NUCLEOTIDE SEQUENCE [LARGE SCALE GENOMIC DNA]</scope>
    <source>
        <strain evidence="2">P18</strain>
    </source>
</reference>
<evidence type="ECO:0000313" key="2">
    <source>
        <dbReference type="Proteomes" id="UP000182624"/>
    </source>
</evidence>
<accession>A0A1I5VU30</accession>
<gene>
    <name evidence="1" type="ORF">SAMN04487928_11915</name>
</gene>
<protein>
    <submittedName>
        <fullName evidence="1">Uncharacterized protein</fullName>
    </submittedName>
</protein>
<proteinExistence type="predicted"/>